<name>A0A1F8F4F7_9BACT</name>
<accession>A0A1F8F4F7</accession>
<dbReference type="Proteomes" id="UP000178908">
    <property type="component" value="Unassembled WGS sequence"/>
</dbReference>
<evidence type="ECO:0000256" key="1">
    <source>
        <dbReference type="SAM" id="MobiDB-lite"/>
    </source>
</evidence>
<evidence type="ECO:0000313" key="3">
    <source>
        <dbReference type="Proteomes" id="UP000178908"/>
    </source>
</evidence>
<proteinExistence type="predicted"/>
<dbReference type="AlphaFoldDB" id="A0A1F8F4F7"/>
<gene>
    <name evidence="2" type="ORF">A3C61_02145</name>
</gene>
<comment type="caution">
    <text evidence="2">The sequence shown here is derived from an EMBL/GenBank/DDBJ whole genome shotgun (WGS) entry which is preliminary data.</text>
</comment>
<evidence type="ECO:0000313" key="2">
    <source>
        <dbReference type="EMBL" id="OGN08012.1"/>
    </source>
</evidence>
<dbReference type="EMBL" id="MGJO01000058">
    <property type="protein sequence ID" value="OGN08012.1"/>
    <property type="molecule type" value="Genomic_DNA"/>
</dbReference>
<dbReference type="CDD" id="cd00257">
    <property type="entry name" value="beta-trefoil_FSCN-like"/>
    <property type="match status" value="1"/>
</dbReference>
<sequence>MLSFYLFQPLSVNAQIADTVGTASVTTSLIGGLGCTVNGVLSNWLSGLIMRGIGKIADALWEAGMRRFGNALALVAVNTVPIKDEANDRRVTVMDVAARCFARELMTDLTARITGAARTSGRDSRTRNPQPSFVRDWRRFLANAEHRGENIFRAMLATAPVCPYLSGDLRAIFGANNQPDLQNFDSRTGNLDPFGLRIRCSMPDGWTAQNYQRDFAGNGGWGALGRMTQPQNNFYGAFLLSLSEVAVQRGLEKLSDEKEATAGSGFTSRRGRPEATCRVRGINSCLVYEDILTPGSVLKSAVDSTLVSELSWIANVDQWNELIQYMMTTLMSRLLNLSEPTTYSQEDFDREENPSPYDPDFEDSEEPPSTQCSDLTDNDNDGLVDYPDDLGCINSLDNDETNPIIPPPTGTFSYTINLQASNSQYVVAENGGGSILMADRDSSGVWETFTLYDLNGGTLVNGDQVVFITSSGYAVRAESGGGSTIDTTATDIGIWETFVVNEEGGGTNPILNGDKVSFQAWSNGSVAPLYWMAAEGGGGSTIDAEGASVGLWETFTITIQ</sequence>
<reference evidence="2 3" key="1">
    <citation type="journal article" date="2016" name="Nat. Commun.">
        <title>Thousands of microbial genomes shed light on interconnected biogeochemical processes in an aquifer system.</title>
        <authorList>
            <person name="Anantharaman K."/>
            <person name="Brown C.T."/>
            <person name="Hug L.A."/>
            <person name="Sharon I."/>
            <person name="Castelle C.J."/>
            <person name="Probst A.J."/>
            <person name="Thomas B.C."/>
            <person name="Singh A."/>
            <person name="Wilkins M.J."/>
            <person name="Karaoz U."/>
            <person name="Brodie E.L."/>
            <person name="Williams K.H."/>
            <person name="Hubbard S.S."/>
            <person name="Banfield J.F."/>
        </authorList>
    </citation>
    <scope>NUCLEOTIDE SEQUENCE [LARGE SCALE GENOMIC DNA]</scope>
</reference>
<feature type="compositionally biased region" description="Acidic residues" evidence="1">
    <location>
        <begin position="376"/>
        <end position="387"/>
    </location>
</feature>
<feature type="region of interest" description="Disordered" evidence="1">
    <location>
        <begin position="343"/>
        <end position="387"/>
    </location>
</feature>
<protein>
    <submittedName>
        <fullName evidence="2">Uncharacterized protein</fullName>
    </submittedName>
</protein>
<organism evidence="2 3">
    <name type="scientific">Candidatus Yanofskybacteria bacterium RIFCSPHIGHO2_02_FULL_39_10</name>
    <dbReference type="NCBI Taxonomy" id="1802674"/>
    <lineage>
        <taxon>Bacteria</taxon>
        <taxon>Candidatus Yanofskyibacteriota</taxon>
    </lineage>
</organism>
<dbReference type="Gene3D" id="2.80.10.50">
    <property type="match status" value="1"/>
</dbReference>